<dbReference type="GO" id="GO:0070733">
    <property type="term" value="F:AMPylase activity"/>
    <property type="evidence" value="ECO:0007669"/>
    <property type="project" value="UniProtKB-EC"/>
</dbReference>
<dbReference type="PANTHER" id="PTHR39560:SF1">
    <property type="entry name" value="PROTEIN ADENYLYLTRANSFERASE FIC-RELATED"/>
    <property type="match status" value="1"/>
</dbReference>
<dbReference type="KEGG" id="btay:LAJ60_04115"/>
<dbReference type="InterPro" id="IPR003812">
    <property type="entry name" value="Fido"/>
</dbReference>
<keyword evidence="3" id="KW-0547">Nucleotide-binding</keyword>
<dbReference type="PANTHER" id="PTHR39560">
    <property type="entry name" value="PROTEIN ADENYLYLTRANSFERASE FIC-RELATED"/>
    <property type="match status" value="1"/>
</dbReference>
<comment type="catalytic activity">
    <reaction evidence="7">
        <text>L-tyrosyl-[protein] + ATP = O-(5'-adenylyl)-L-tyrosyl-[protein] + diphosphate</text>
        <dbReference type="Rhea" id="RHEA:54288"/>
        <dbReference type="Rhea" id="RHEA-COMP:10136"/>
        <dbReference type="Rhea" id="RHEA-COMP:13846"/>
        <dbReference type="ChEBI" id="CHEBI:30616"/>
        <dbReference type="ChEBI" id="CHEBI:33019"/>
        <dbReference type="ChEBI" id="CHEBI:46858"/>
        <dbReference type="ChEBI" id="CHEBI:83624"/>
        <dbReference type="EC" id="2.7.7.108"/>
    </reaction>
</comment>
<keyword evidence="2" id="KW-0548">Nucleotidyltransferase</keyword>
<keyword evidence="4" id="KW-0067">ATP-binding</keyword>
<evidence type="ECO:0000256" key="3">
    <source>
        <dbReference type="ARBA" id="ARBA00022741"/>
    </source>
</evidence>
<accession>A0A9Q8Z1B9</accession>
<dbReference type="InterPro" id="IPR012340">
    <property type="entry name" value="NA-bd_OB-fold"/>
</dbReference>
<feature type="domain" description="Fido" evidence="8">
    <location>
        <begin position="60"/>
        <end position="210"/>
    </location>
</feature>
<dbReference type="EMBL" id="CP083444">
    <property type="protein sequence ID" value="USP03645.1"/>
    <property type="molecule type" value="Genomic_DNA"/>
</dbReference>
<dbReference type="Gene3D" id="1.10.3290.10">
    <property type="entry name" value="Fido-like domain"/>
    <property type="match status" value="1"/>
</dbReference>
<dbReference type="GO" id="GO:0005524">
    <property type="term" value="F:ATP binding"/>
    <property type="evidence" value="ECO:0007669"/>
    <property type="project" value="UniProtKB-KW"/>
</dbReference>
<proteinExistence type="predicted"/>
<evidence type="ECO:0000256" key="2">
    <source>
        <dbReference type="ARBA" id="ARBA00022695"/>
    </source>
</evidence>
<dbReference type="Proteomes" id="UP001056980">
    <property type="component" value="Chromosome"/>
</dbReference>
<dbReference type="Pfam" id="PF18543">
    <property type="entry name" value="ID"/>
    <property type="match status" value="1"/>
</dbReference>
<organism evidence="9 10">
    <name type="scientific">Bartonella taylorii</name>
    <dbReference type="NCBI Taxonomy" id="33046"/>
    <lineage>
        <taxon>Bacteria</taxon>
        <taxon>Pseudomonadati</taxon>
        <taxon>Pseudomonadota</taxon>
        <taxon>Alphaproteobacteria</taxon>
        <taxon>Hyphomicrobiales</taxon>
        <taxon>Bartonellaceae</taxon>
        <taxon>Bartonella</taxon>
    </lineage>
</organism>
<evidence type="ECO:0000313" key="10">
    <source>
        <dbReference type="Proteomes" id="UP001056980"/>
    </source>
</evidence>
<dbReference type="SUPFAM" id="SSF140931">
    <property type="entry name" value="Fic-like"/>
    <property type="match status" value="1"/>
</dbReference>
<dbReference type="AlphaFoldDB" id="A0A9Q8Z1B9"/>
<protein>
    <recommendedName>
        <fullName evidence="5">protein adenylyltransferase</fullName>
        <ecNumber evidence="5">2.7.7.108</ecNumber>
    </recommendedName>
</protein>
<dbReference type="Gene3D" id="2.40.50.140">
    <property type="entry name" value="Nucleic acid-binding proteins"/>
    <property type="match status" value="1"/>
</dbReference>
<name>A0A9Q8Z1B9_BARTA</name>
<evidence type="ECO:0000256" key="7">
    <source>
        <dbReference type="ARBA" id="ARBA00048696"/>
    </source>
</evidence>
<dbReference type="Pfam" id="PF02661">
    <property type="entry name" value="Fic"/>
    <property type="match status" value="1"/>
</dbReference>
<dbReference type="InterPro" id="IPR040548">
    <property type="entry name" value="BepA_ID"/>
</dbReference>
<keyword evidence="1" id="KW-0808">Transferase</keyword>
<evidence type="ECO:0000313" key="9">
    <source>
        <dbReference type="EMBL" id="USP03645.1"/>
    </source>
</evidence>
<evidence type="ECO:0000256" key="6">
    <source>
        <dbReference type="ARBA" id="ARBA00047939"/>
    </source>
</evidence>
<comment type="catalytic activity">
    <reaction evidence="6">
        <text>L-threonyl-[protein] + ATP = 3-O-(5'-adenylyl)-L-threonyl-[protein] + diphosphate</text>
        <dbReference type="Rhea" id="RHEA:54292"/>
        <dbReference type="Rhea" id="RHEA-COMP:11060"/>
        <dbReference type="Rhea" id="RHEA-COMP:13847"/>
        <dbReference type="ChEBI" id="CHEBI:30013"/>
        <dbReference type="ChEBI" id="CHEBI:30616"/>
        <dbReference type="ChEBI" id="CHEBI:33019"/>
        <dbReference type="ChEBI" id="CHEBI:138113"/>
        <dbReference type="EC" id="2.7.7.108"/>
    </reaction>
</comment>
<dbReference type="GO" id="GO:0051302">
    <property type="term" value="P:regulation of cell division"/>
    <property type="evidence" value="ECO:0007669"/>
    <property type="project" value="TreeGrafter"/>
</dbReference>
<gene>
    <name evidence="9" type="ORF">LAJ60_04115</name>
</gene>
<dbReference type="PROSITE" id="PS51459">
    <property type="entry name" value="FIDO"/>
    <property type="match status" value="1"/>
</dbReference>
<reference evidence="9" key="1">
    <citation type="journal article" date="2022" name="Proc. Natl. Acad. Sci. U.S.A.">
        <title>Identification of the Bartonella autotransporter CFA as a protective antigen and hypervariable target of neutralizing antibodies in mice.</title>
        <authorList>
            <person name="Siewert L.K."/>
            <person name="Korotaev A."/>
            <person name="Sedzicki J."/>
            <person name="Fromm K."/>
            <person name="Pinschewer D.D."/>
            <person name="Dehio C."/>
        </authorList>
    </citation>
    <scope>NUCLEOTIDE SEQUENCE</scope>
    <source>
        <strain evidence="9">IBS296</strain>
    </source>
</reference>
<dbReference type="InterPro" id="IPR036597">
    <property type="entry name" value="Fido-like_dom_sf"/>
</dbReference>
<evidence type="ECO:0000256" key="4">
    <source>
        <dbReference type="ARBA" id="ARBA00022840"/>
    </source>
</evidence>
<dbReference type="EC" id="2.7.7.108" evidence="5"/>
<evidence type="ECO:0000256" key="1">
    <source>
        <dbReference type="ARBA" id="ARBA00022679"/>
    </source>
</evidence>
<sequence length="598" mass="68675">MSSSEVQEENMSPRNFIYPNNITLKNKYGIRNYRQFQTQCAHDSARAIINLRHEAPPQKLTSAYLLYIHQTLFKNTFEWAGQTRDKPFTFEDGTVACMPKMKKAGIFFASGEKVQEGLRNLDRTLSEKNNLQGLTREEFIEHATEMMIQLNYTHPFREGNGRTQRMFFEKLGQIAGHELEFSLVTKERMNLASIASLKFGDSEAMKYLFDDISNPEKTLILKEFMDHMKTIGLESINHRLIMTAKEGETYTGFYRGSGANGFMVDVNGTFIIGNKNNLSPEQLKTLKVGDSLSFTAPRAQDLQQTLIPREKIAPLTRDEIAERVQNSALVQTSIRKIEELCKIVYGDPHILQNKMPKIKIPVTTENIAEGEQFARQVESFPQSMHRLHGINICGIKNGARAHAEENILPLSHAIFNYVHTVRLAEKDILENHQLKQKRCEKSVKTPSQAMKNLFSLSKEQQQEFLAQSPELRMQINTYMLQLQERLSPCEQRAIRENNYQELSKTIGTSINNAKEIAKIFQKGKEIQLNMQPEHFLHRQSKEHAAASWNKSTKEYAQISSQSVMNTKQLIKSIKQEKAPQQSIQRHKTENIKVMTMCL</sequence>
<evidence type="ECO:0000259" key="8">
    <source>
        <dbReference type="PROSITE" id="PS51459"/>
    </source>
</evidence>
<evidence type="ECO:0000256" key="5">
    <source>
        <dbReference type="ARBA" id="ARBA00034531"/>
    </source>
</evidence>
<dbReference type="NCBIfam" id="NF033856">
    <property type="entry name" value="T4SS_effec_BID"/>
    <property type="match status" value="1"/>
</dbReference>